<evidence type="ECO:0000256" key="1">
    <source>
        <dbReference type="SAM" id="MobiDB-lite"/>
    </source>
</evidence>
<dbReference type="RefSeq" id="WP_253243536.1">
    <property type="nucleotide sequence ID" value="NZ_JAMYJR010000060.1"/>
</dbReference>
<gene>
    <name evidence="4" type="ORF">M1L60_43790</name>
</gene>
<sequence length="606" mass="63645">MDVTGRPETLVDVLTRRAEDDPAAVVATFLGEGSITVGELIHGAERVARQLSSPALGLGPGAAVVTCLRPGTALATVVAGVARAGCVEVPAALDMPGWGGPRAEVPAALDTPGSGGLRAAVALLGTGALAANPALATLAPIVLTVDDGGGPGTLDELRPGPLRRPPEPGDPALVLSTSGTTGRPKGVLLPHFAGVRHARRVSDSMGYGPGDVLYNAFPWNHVNIRHTGLLAALVSGARLLAVPRFSASAFWATCRAEGVTAFNFMGAVAAILLRGPGDRDHQVTRAYGGPAPRWLAEQFLDRFGVELVEAYACTELGDVTSNRFGDRAFGTAGKTLPEYDVTVRDNDGRAITEGEIGAITVRARQPHISTLGYTAVDQPPPEWITTGDLGRFDGDRLVFCGRHSDVVRRRGENISAWDVETVVGAMPGVREAAAAGVPSEFTEEDLLVAVAGEVTAEDVHAWCRDRLPRHAWPRYVAVLDALPRNAATKVSKPALRAPAVVAAATDLEHLRRAPEEHLAATPEERLAASPEEHLTATSEERLAATSEERLAASPEEHLTATSEERLAATSEERLAASPEARLAATPEEHLTATPGEHLGRMPGKER</sequence>
<dbReference type="Gene3D" id="3.40.50.12780">
    <property type="entry name" value="N-terminal domain of ligase-like"/>
    <property type="match status" value="1"/>
</dbReference>
<feature type="domain" description="AMP-binding enzyme C-terminal" evidence="3">
    <location>
        <begin position="419"/>
        <end position="489"/>
    </location>
</feature>
<dbReference type="InterPro" id="IPR042099">
    <property type="entry name" value="ANL_N_sf"/>
</dbReference>
<feature type="domain" description="AMP-dependent synthetase/ligase" evidence="2">
    <location>
        <begin position="16"/>
        <end position="364"/>
    </location>
</feature>
<evidence type="ECO:0000259" key="3">
    <source>
        <dbReference type="Pfam" id="PF13193"/>
    </source>
</evidence>
<evidence type="ECO:0000259" key="2">
    <source>
        <dbReference type="Pfam" id="PF00501"/>
    </source>
</evidence>
<feature type="compositionally biased region" description="Basic and acidic residues" evidence="1">
    <location>
        <begin position="516"/>
        <end position="574"/>
    </location>
</feature>
<organism evidence="4 5">
    <name type="scientific">Paractinoplanes aksuensis</name>
    <dbReference type="NCBI Taxonomy" id="2939490"/>
    <lineage>
        <taxon>Bacteria</taxon>
        <taxon>Bacillati</taxon>
        <taxon>Actinomycetota</taxon>
        <taxon>Actinomycetes</taxon>
        <taxon>Micromonosporales</taxon>
        <taxon>Micromonosporaceae</taxon>
        <taxon>Paractinoplanes</taxon>
    </lineage>
</organism>
<feature type="region of interest" description="Disordered" evidence="1">
    <location>
        <begin position="149"/>
        <end position="168"/>
    </location>
</feature>
<comment type="caution">
    <text evidence="4">The sequence shown here is derived from an EMBL/GenBank/DDBJ whole genome shotgun (WGS) entry which is preliminary data.</text>
</comment>
<dbReference type="Pfam" id="PF00501">
    <property type="entry name" value="AMP-binding"/>
    <property type="match status" value="1"/>
</dbReference>
<evidence type="ECO:0000313" key="5">
    <source>
        <dbReference type="Proteomes" id="UP001523369"/>
    </source>
</evidence>
<dbReference type="PANTHER" id="PTHR43201">
    <property type="entry name" value="ACYL-COA SYNTHETASE"/>
    <property type="match status" value="1"/>
</dbReference>
<feature type="compositionally biased region" description="Basic and acidic residues" evidence="1">
    <location>
        <begin position="597"/>
        <end position="606"/>
    </location>
</feature>
<name>A0ABT1E343_9ACTN</name>
<dbReference type="EMBL" id="JAMYJR010000060">
    <property type="protein sequence ID" value="MCO8277523.1"/>
    <property type="molecule type" value="Genomic_DNA"/>
</dbReference>
<evidence type="ECO:0000313" key="4">
    <source>
        <dbReference type="EMBL" id="MCO8277523.1"/>
    </source>
</evidence>
<dbReference type="Proteomes" id="UP001523369">
    <property type="component" value="Unassembled WGS sequence"/>
</dbReference>
<accession>A0ABT1E343</accession>
<feature type="region of interest" description="Disordered" evidence="1">
    <location>
        <begin position="516"/>
        <end position="606"/>
    </location>
</feature>
<dbReference type="InterPro" id="IPR000873">
    <property type="entry name" value="AMP-dep_synth/lig_dom"/>
</dbReference>
<proteinExistence type="predicted"/>
<dbReference type="InterPro" id="IPR045851">
    <property type="entry name" value="AMP-bd_C_sf"/>
</dbReference>
<dbReference type="Pfam" id="PF13193">
    <property type="entry name" value="AMP-binding_C"/>
    <property type="match status" value="1"/>
</dbReference>
<dbReference type="PANTHER" id="PTHR43201:SF32">
    <property type="entry name" value="2-SUCCINYLBENZOATE--COA LIGASE, CHLOROPLASTIC_PEROXISOMAL"/>
    <property type="match status" value="1"/>
</dbReference>
<keyword evidence="5" id="KW-1185">Reference proteome</keyword>
<protein>
    <submittedName>
        <fullName evidence="4">AMP-binding protein</fullName>
    </submittedName>
</protein>
<dbReference type="InterPro" id="IPR025110">
    <property type="entry name" value="AMP-bd_C"/>
</dbReference>
<reference evidence="4 5" key="1">
    <citation type="submission" date="2022-06" db="EMBL/GenBank/DDBJ databases">
        <title>New Species of the Genus Actinoplanes, ActinopZanes ferrugineus.</title>
        <authorList>
            <person name="Ding P."/>
        </authorList>
    </citation>
    <scope>NUCLEOTIDE SEQUENCE [LARGE SCALE GENOMIC DNA]</scope>
    <source>
        <strain evidence="4 5">TRM88003</strain>
    </source>
</reference>
<dbReference type="SUPFAM" id="SSF56801">
    <property type="entry name" value="Acetyl-CoA synthetase-like"/>
    <property type="match status" value="1"/>
</dbReference>
<dbReference type="Gene3D" id="3.30.300.30">
    <property type="match status" value="1"/>
</dbReference>